<dbReference type="InterPro" id="IPR018650">
    <property type="entry name" value="STSV1_Orf64"/>
</dbReference>
<feature type="transmembrane region" description="Helical" evidence="1">
    <location>
        <begin position="133"/>
        <end position="154"/>
    </location>
</feature>
<protein>
    <recommendedName>
        <fullName evidence="3">DUF2079 domain-containing protein</fullName>
    </recommendedName>
</protein>
<feature type="transmembrane region" description="Helical" evidence="1">
    <location>
        <begin position="29"/>
        <end position="46"/>
    </location>
</feature>
<evidence type="ECO:0000313" key="2">
    <source>
        <dbReference type="EMBL" id="SVA87170.1"/>
    </source>
</evidence>
<evidence type="ECO:0008006" key="3">
    <source>
        <dbReference type="Google" id="ProtNLM"/>
    </source>
</evidence>
<dbReference type="AlphaFoldDB" id="A0A381ZD54"/>
<dbReference type="Pfam" id="PF09852">
    <property type="entry name" value="DUF2079"/>
    <property type="match status" value="1"/>
</dbReference>
<feature type="transmembrane region" description="Helical" evidence="1">
    <location>
        <begin position="66"/>
        <end position="87"/>
    </location>
</feature>
<organism evidence="2">
    <name type="scientific">marine metagenome</name>
    <dbReference type="NCBI Taxonomy" id="408172"/>
    <lineage>
        <taxon>unclassified sequences</taxon>
        <taxon>metagenomes</taxon>
        <taxon>ecological metagenomes</taxon>
    </lineage>
</organism>
<keyword evidence="1" id="KW-1133">Transmembrane helix</keyword>
<feature type="transmembrane region" description="Helical" evidence="1">
    <location>
        <begin position="200"/>
        <end position="217"/>
    </location>
</feature>
<keyword evidence="1" id="KW-0812">Transmembrane</keyword>
<gene>
    <name evidence="2" type="ORF">METZ01_LOCUS140024</name>
</gene>
<feature type="transmembrane region" description="Helical" evidence="1">
    <location>
        <begin position="261"/>
        <end position="282"/>
    </location>
</feature>
<dbReference type="EMBL" id="UINC01020858">
    <property type="protein sequence ID" value="SVA87170.1"/>
    <property type="molecule type" value="Genomic_DNA"/>
</dbReference>
<feature type="transmembrane region" description="Helical" evidence="1">
    <location>
        <begin position="383"/>
        <end position="400"/>
    </location>
</feature>
<feature type="transmembrane region" description="Helical" evidence="1">
    <location>
        <begin position="174"/>
        <end position="194"/>
    </location>
</feature>
<accession>A0A381ZD54</accession>
<feature type="transmembrane region" description="Helical" evidence="1">
    <location>
        <begin position="354"/>
        <end position="371"/>
    </location>
</feature>
<reference evidence="2" key="1">
    <citation type="submission" date="2018-05" db="EMBL/GenBank/DDBJ databases">
        <authorList>
            <person name="Lanie J.A."/>
            <person name="Ng W.-L."/>
            <person name="Kazmierczak K.M."/>
            <person name="Andrzejewski T.M."/>
            <person name="Davidsen T.M."/>
            <person name="Wayne K.J."/>
            <person name="Tettelin H."/>
            <person name="Glass J.I."/>
            <person name="Rusch D."/>
            <person name="Podicherti R."/>
            <person name="Tsui H.-C.T."/>
            <person name="Winkler M.E."/>
        </authorList>
    </citation>
    <scope>NUCLEOTIDE SEQUENCE</scope>
</reference>
<name>A0A381ZD54_9ZZZZ</name>
<keyword evidence="1" id="KW-0472">Membrane</keyword>
<evidence type="ECO:0000256" key="1">
    <source>
        <dbReference type="SAM" id="Phobius"/>
    </source>
</evidence>
<proteinExistence type="predicted"/>
<feature type="transmembrane region" description="Helical" evidence="1">
    <location>
        <begin position="224"/>
        <end position="249"/>
    </location>
</feature>
<feature type="transmembrane region" description="Helical" evidence="1">
    <location>
        <begin position="303"/>
        <end position="323"/>
    </location>
</feature>
<sequence>MKIFYNDPALLWLGITLLVWWTGLGGRDLYLLPALIFLLIYIYRIWKNKPLNIPINLTKSFFEERWLIIIFLVHVALFLAITILKYYSFSWNVWDVGNFSNKLYNIAQGRFYSSYLGAHDWADHFNPSMSPLALLYLLVPSTNWVTLAKTIAYVSVPPLIYQICRELFDNKEKAWLVTVILSLAWMLIYAPALNSLYYEFQPSSLAPPFILYAFLCFTRKRWLIFWLLMFLLLGFKEHLGAVWIGFGFYMVLATPQKKMGLFLIAGGTIAVYMIIFKVMPYYRNYQDSWSMVLGPFQDIPEKLVYLFKILIPLGFLPLIFWRFGIIAGPAIGVNLLSGADRSGLYSTIYHYDDIPSTLFMIAMILSFSSLSVDKIELLKERKLIWWISAVWMAFLINLLPSSPLRVLFAAIPNQSHWEIRQELIEFEKLSKDDSIAVQTSLGPQFNRTNISAITQDRNGNCAPLRRGRLMTDTKYLVFAKSLNHYLIDDLEECISMIRTSSDYKMLHGFRHLDIFINSK</sequence>
<feature type="transmembrane region" description="Helical" evidence="1">
    <location>
        <begin position="7"/>
        <end position="23"/>
    </location>
</feature>